<dbReference type="OrthoDB" id="21094at2"/>
<feature type="domain" description="D-isomer specific 2-hydroxyacid dehydrogenase NAD-binding" evidence="2">
    <location>
        <begin position="30"/>
        <end position="82"/>
    </location>
</feature>
<dbReference type="SUPFAM" id="SSF51735">
    <property type="entry name" value="NAD(P)-binding Rossmann-fold domains"/>
    <property type="match status" value="1"/>
</dbReference>
<keyword evidence="4" id="KW-1185">Reference proteome</keyword>
<evidence type="ECO:0000313" key="4">
    <source>
        <dbReference type="Proteomes" id="UP000236655"/>
    </source>
</evidence>
<sequence>MLLILIYRLLLGVNLPKKIERVDCYAGDKAPDLFLARTDILICMLPLTDATRDILNLELFRRLKPNAYIMNLGRGEHLVEESKISEKTINPNRIKSLGISPLALPMIVGPAAIVMVILY</sequence>
<organism evidence="3 4">
    <name type="scientific">Aquella oligotrophica</name>
    <dbReference type="NCBI Taxonomy" id="2067065"/>
    <lineage>
        <taxon>Bacteria</taxon>
        <taxon>Pseudomonadati</taxon>
        <taxon>Pseudomonadota</taxon>
        <taxon>Betaproteobacteria</taxon>
        <taxon>Neisseriales</taxon>
        <taxon>Neisseriaceae</taxon>
        <taxon>Aquella</taxon>
    </lineage>
</organism>
<accession>A0A2I7N8A2</accession>
<dbReference type="InterPro" id="IPR006140">
    <property type="entry name" value="D-isomer_DH_NAD-bd"/>
</dbReference>
<dbReference type="GO" id="GO:0051287">
    <property type="term" value="F:NAD binding"/>
    <property type="evidence" value="ECO:0007669"/>
    <property type="project" value="InterPro"/>
</dbReference>
<dbReference type="Pfam" id="PF02826">
    <property type="entry name" value="2-Hacid_dh_C"/>
    <property type="match status" value="1"/>
</dbReference>
<proteinExistence type="predicted"/>
<feature type="transmembrane region" description="Helical" evidence="1">
    <location>
        <begin position="97"/>
        <end position="118"/>
    </location>
</feature>
<dbReference type="Proteomes" id="UP000236655">
    <property type="component" value="Chromosome"/>
</dbReference>
<dbReference type="EMBL" id="CP024847">
    <property type="protein sequence ID" value="AUR52693.1"/>
    <property type="molecule type" value="Genomic_DNA"/>
</dbReference>
<dbReference type="InterPro" id="IPR036291">
    <property type="entry name" value="NAD(P)-bd_dom_sf"/>
</dbReference>
<dbReference type="KEGG" id="nba:CUN60_10425"/>
<reference evidence="4" key="1">
    <citation type="submission" date="2017-11" db="EMBL/GenBank/DDBJ databases">
        <authorList>
            <person name="Chan K.G."/>
            <person name="Lee L.S."/>
        </authorList>
    </citation>
    <scope>NUCLEOTIDE SEQUENCE [LARGE SCALE GENOMIC DNA]</scope>
    <source>
        <strain evidence="4">DSM 100970</strain>
    </source>
</reference>
<keyword evidence="1" id="KW-0812">Transmembrane</keyword>
<name>A0A2I7N8A2_9NEIS</name>
<evidence type="ECO:0000313" key="3">
    <source>
        <dbReference type="EMBL" id="AUR52693.1"/>
    </source>
</evidence>
<keyword evidence="1" id="KW-0472">Membrane</keyword>
<keyword evidence="1" id="KW-1133">Transmembrane helix</keyword>
<evidence type="ECO:0000259" key="2">
    <source>
        <dbReference type="Pfam" id="PF02826"/>
    </source>
</evidence>
<dbReference type="RefSeq" id="WP_102951981.1">
    <property type="nucleotide sequence ID" value="NZ_CP024847.1"/>
</dbReference>
<dbReference type="AlphaFoldDB" id="A0A2I7N8A2"/>
<dbReference type="Gene3D" id="3.40.50.720">
    <property type="entry name" value="NAD(P)-binding Rossmann-like Domain"/>
    <property type="match status" value="1"/>
</dbReference>
<gene>
    <name evidence="3" type="ORF">CUN60_10425</name>
</gene>
<evidence type="ECO:0000256" key="1">
    <source>
        <dbReference type="SAM" id="Phobius"/>
    </source>
</evidence>
<protein>
    <recommendedName>
        <fullName evidence="2">D-isomer specific 2-hydroxyacid dehydrogenase NAD-binding domain-containing protein</fullName>
    </recommendedName>
</protein>